<dbReference type="EMBL" id="CCKQ01011971">
    <property type="protein sequence ID" value="CDW83572.1"/>
    <property type="molecule type" value="Genomic_DNA"/>
</dbReference>
<dbReference type="InterPro" id="IPR000387">
    <property type="entry name" value="Tyr_Pase_dom"/>
</dbReference>
<dbReference type="Gene3D" id="3.90.190.10">
    <property type="entry name" value="Protein tyrosine phosphatase superfamily"/>
    <property type="match status" value="1"/>
</dbReference>
<dbReference type="Proteomes" id="UP000039865">
    <property type="component" value="Unassembled WGS sequence"/>
</dbReference>
<protein>
    <recommendedName>
        <fullName evidence="1">Tyrosine specific protein phosphatases domain-containing protein</fullName>
    </recommendedName>
</protein>
<keyword evidence="3" id="KW-1185">Reference proteome</keyword>
<gene>
    <name evidence="2" type="primary">Contig4877.g221</name>
    <name evidence="2" type="ORF">STYLEM_12620</name>
</gene>
<evidence type="ECO:0000259" key="1">
    <source>
        <dbReference type="PROSITE" id="PS50056"/>
    </source>
</evidence>
<dbReference type="InterPro" id="IPR050561">
    <property type="entry name" value="PTP"/>
</dbReference>
<accession>A0A078AQQ4</accession>
<dbReference type="SUPFAM" id="SSF52799">
    <property type="entry name" value="(Phosphotyrosine protein) phosphatases II"/>
    <property type="match status" value="1"/>
</dbReference>
<dbReference type="OrthoDB" id="306057at2759"/>
<feature type="domain" description="Tyrosine specific protein phosphatases" evidence="1">
    <location>
        <begin position="109"/>
        <end position="171"/>
    </location>
</feature>
<organism evidence="2 3">
    <name type="scientific">Stylonychia lemnae</name>
    <name type="common">Ciliate</name>
    <dbReference type="NCBI Taxonomy" id="5949"/>
    <lineage>
        <taxon>Eukaryota</taxon>
        <taxon>Sar</taxon>
        <taxon>Alveolata</taxon>
        <taxon>Ciliophora</taxon>
        <taxon>Intramacronucleata</taxon>
        <taxon>Spirotrichea</taxon>
        <taxon>Stichotrichia</taxon>
        <taxon>Sporadotrichida</taxon>
        <taxon>Oxytrichidae</taxon>
        <taxon>Stylonychinae</taxon>
        <taxon>Stylonychia</taxon>
    </lineage>
</organism>
<evidence type="ECO:0000313" key="3">
    <source>
        <dbReference type="Proteomes" id="UP000039865"/>
    </source>
</evidence>
<reference evidence="2 3" key="1">
    <citation type="submission" date="2014-06" db="EMBL/GenBank/DDBJ databases">
        <authorList>
            <person name="Swart Estienne"/>
        </authorList>
    </citation>
    <scope>NUCLEOTIDE SEQUENCE [LARGE SCALE GENOMIC DNA]</scope>
    <source>
        <strain evidence="2 3">130c</strain>
    </source>
</reference>
<dbReference type="PANTHER" id="PTHR23339">
    <property type="entry name" value="TYROSINE SPECIFIC PROTEIN PHOSPHATASE AND DUAL SPECIFICITY PROTEIN PHOSPHATASE"/>
    <property type="match status" value="1"/>
</dbReference>
<dbReference type="InParanoid" id="A0A078AQQ4"/>
<name>A0A078AQQ4_STYLE</name>
<dbReference type="PROSITE" id="PS50056">
    <property type="entry name" value="TYR_PHOSPHATASE_2"/>
    <property type="match status" value="1"/>
</dbReference>
<evidence type="ECO:0000313" key="2">
    <source>
        <dbReference type="EMBL" id="CDW83572.1"/>
    </source>
</evidence>
<sequence>MKKCIKDLKTNKVKLLVRTCEKTYDEKLIKEAGIDIQVIKIKILTPLQEHQFPDGHLPSKETIQQWLKLVDDFFDEQGNFATQSFHENGRASVEIAVVENDQKLHKMGVKNADRQDALGERRIGVHCVAGLGRAPFFVAIALVNNGCSPSNAIELIRKNRPGALNLTQANYILEFKGMPIKGKGKGRNSKNSSCQCLIF</sequence>
<proteinExistence type="predicted"/>
<dbReference type="InterPro" id="IPR029021">
    <property type="entry name" value="Prot-tyrosine_phosphatase-like"/>
</dbReference>
<dbReference type="AlphaFoldDB" id="A0A078AQQ4"/>